<dbReference type="NCBIfam" id="TIGR00628">
    <property type="entry name" value="ung"/>
    <property type="match status" value="1"/>
</dbReference>
<sequence length="216" mass="24957">MTWDLFIEQESHKAYYKSLMDFIKSEELTHDILPPKGYRLSCFNLTPYKDIKVVILGQDPYHNYHQAHGLAFSVLNDKYPPSLKNIYKELISDLGVSYPKTGNLTSWAKQGVFLLNTVLTVRAHEPLSHQKKGWEIFTLEAIKEINKKNDGVVFILWGNHAIRFSKYIDSSKHKIITSVHPSPLSARRGFFGSKPFSKTNEYLKSYGYEPINWDLS</sequence>
<dbReference type="NCBIfam" id="NF003589">
    <property type="entry name" value="PRK05254.1-2"/>
    <property type="match status" value="1"/>
</dbReference>
<dbReference type="SMART" id="SM00986">
    <property type="entry name" value="UDG"/>
    <property type="match status" value="1"/>
</dbReference>
<dbReference type="NCBIfam" id="NF003592">
    <property type="entry name" value="PRK05254.1-5"/>
    <property type="match status" value="1"/>
</dbReference>
<evidence type="ECO:0000256" key="3">
    <source>
        <dbReference type="ARBA" id="ARBA00008184"/>
    </source>
</evidence>
<keyword evidence="8" id="KW-0963">Cytoplasm</keyword>
<dbReference type="GO" id="GO:0004844">
    <property type="term" value="F:uracil DNA N-glycosylase activity"/>
    <property type="evidence" value="ECO:0007669"/>
    <property type="project" value="UniProtKB-UniRule"/>
</dbReference>
<evidence type="ECO:0000313" key="11">
    <source>
        <dbReference type="EMBL" id="BCR36534.1"/>
    </source>
</evidence>
<dbReference type="HAMAP" id="MF_00148">
    <property type="entry name" value="UDG"/>
    <property type="match status" value="1"/>
</dbReference>
<evidence type="ECO:0000256" key="7">
    <source>
        <dbReference type="ARBA" id="ARBA00023204"/>
    </source>
</evidence>
<accession>A0A7U9XWH4</accession>
<dbReference type="PROSITE" id="PS00130">
    <property type="entry name" value="U_DNA_GLYCOSYLASE"/>
    <property type="match status" value="1"/>
</dbReference>
<evidence type="ECO:0000313" key="12">
    <source>
        <dbReference type="Proteomes" id="UP000620133"/>
    </source>
</evidence>
<dbReference type="AlphaFoldDB" id="A0A7U9XWH4"/>
<dbReference type="EMBL" id="AP024412">
    <property type="protein sequence ID" value="BCR36534.1"/>
    <property type="molecule type" value="Genomic_DNA"/>
</dbReference>
<dbReference type="Gene3D" id="3.40.470.10">
    <property type="entry name" value="Uracil-DNA glycosylase-like domain"/>
    <property type="match status" value="1"/>
</dbReference>
<dbReference type="EC" id="3.2.2.27" evidence="4 8"/>
<proteinExistence type="inferred from homology"/>
<comment type="similarity">
    <text evidence="3 8 9">Belongs to the uracil-DNA glycosylase (UDG) superfamily. UNG family.</text>
</comment>
<keyword evidence="12" id="KW-1185">Reference proteome</keyword>
<dbReference type="Pfam" id="PF03167">
    <property type="entry name" value="UDG"/>
    <property type="match status" value="1"/>
</dbReference>
<evidence type="ECO:0000256" key="9">
    <source>
        <dbReference type="RuleBase" id="RU003780"/>
    </source>
</evidence>
<dbReference type="InterPro" id="IPR002043">
    <property type="entry name" value="UDG_fam1"/>
</dbReference>
<evidence type="ECO:0000259" key="10">
    <source>
        <dbReference type="SMART" id="SM00986"/>
    </source>
</evidence>
<dbReference type="GO" id="GO:0097510">
    <property type="term" value="P:base-excision repair, AP site formation via deaminated base removal"/>
    <property type="evidence" value="ECO:0007669"/>
    <property type="project" value="TreeGrafter"/>
</dbReference>
<organism evidence="11 12">
    <name type="scientific">Mariniplasma anaerobium</name>
    <dbReference type="NCBI Taxonomy" id="2735436"/>
    <lineage>
        <taxon>Bacteria</taxon>
        <taxon>Bacillati</taxon>
        <taxon>Mycoplasmatota</taxon>
        <taxon>Mollicutes</taxon>
        <taxon>Acholeplasmatales</taxon>
        <taxon>Acholeplasmataceae</taxon>
        <taxon>Mariniplasma</taxon>
    </lineage>
</organism>
<dbReference type="KEGG" id="manr:MPAN_014270"/>
<feature type="active site" description="Proton acceptor" evidence="8">
    <location>
        <position position="59"/>
    </location>
</feature>
<comment type="function">
    <text evidence="2 8 9">Excises uracil residues from the DNA which can arise as a result of misincorporation of dUMP residues by DNA polymerase or due to deamination of cytosine.</text>
</comment>
<dbReference type="PANTHER" id="PTHR11264">
    <property type="entry name" value="URACIL-DNA GLYCOSYLASE"/>
    <property type="match status" value="1"/>
</dbReference>
<dbReference type="GO" id="GO:0005737">
    <property type="term" value="C:cytoplasm"/>
    <property type="evidence" value="ECO:0007669"/>
    <property type="project" value="UniProtKB-SubCell"/>
</dbReference>
<evidence type="ECO:0000256" key="6">
    <source>
        <dbReference type="ARBA" id="ARBA00022801"/>
    </source>
</evidence>
<keyword evidence="5 8" id="KW-0227">DNA damage</keyword>
<gene>
    <name evidence="11" type="primary">ung2</name>
    <name evidence="8" type="synonym">ung</name>
    <name evidence="11" type="ORF">MPAN_014270</name>
</gene>
<dbReference type="Proteomes" id="UP000620133">
    <property type="component" value="Chromosome"/>
</dbReference>
<name>A0A7U9XWH4_9MOLU</name>
<dbReference type="InterPro" id="IPR018085">
    <property type="entry name" value="Ura-DNA_Glyclase_AS"/>
</dbReference>
<evidence type="ECO:0000256" key="1">
    <source>
        <dbReference type="ARBA" id="ARBA00001400"/>
    </source>
</evidence>
<dbReference type="SMART" id="SM00987">
    <property type="entry name" value="UreE_C"/>
    <property type="match status" value="1"/>
</dbReference>
<reference evidence="11" key="1">
    <citation type="submission" date="2021-01" db="EMBL/GenBank/DDBJ databases">
        <title>Draft genome sequence of Acholeplasmataceae bacterium strain Mahy22.</title>
        <authorList>
            <person name="Watanabe M."/>
            <person name="Kojima H."/>
            <person name="Fukui M."/>
        </authorList>
    </citation>
    <scope>NUCLEOTIDE SEQUENCE</scope>
    <source>
        <strain evidence="11">Mahy22</strain>
    </source>
</reference>
<evidence type="ECO:0000256" key="5">
    <source>
        <dbReference type="ARBA" id="ARBA00022763"/>
    </source>
</evidence>
<keyword evidence="7 8" id="KW-0234">DNA repair</keyword>
<feature type="domain" description="Uracil-DNA glycosylase-like" evidence="10">
    <location>
        <begin position="44"/>
        <end position="203"/>
    </location>
</feature>
<dbReference type="SUPFAM" id="SSF52141">
    <property type="entry name" value="Uracil-DNA glycosylase-like"/>
    <property type="match status" value="1"/>
</dbReference>
<keyword evidence="6 8" id="KW-0378">Hydrolase</keyword>
<evidence type="ECO:0000256" key="2">
    <source>
        <dbReference type="ARBA" id="ARBA00002631"/>
    </source>
</evidence>
<comment type="subcellular location">
    <subcellularLocation>
        <location evidence="8">Cytoplasm</location>
    </subcellularLocation>
</comment>
<evidence type="ECO:0000256" key="4">
    <source>
        <dbReference type="ARBA" id="ARBA00012030"/>
    </source>
</evidence>
<comment type="catalytic activity">
    <reaction evidence="1 8 9">
        <text>Hydrolyzes single-stranded DNA or mismatched double-stranded DNA and polynucleotides, releasing free uracil.</text>
        <dbReference type="EC" id="3.2.2.27"/>
    </reaction>
</comment>
<dbReference type="InterPro" id="IPR036895">
    <property type="entry name" value="Uracil-DNA_glycosylase-like_sf"/>
</dbReference>
<dbReference type="PANTHER" id="PTHR11264:SF0">
    <property type="entry name" value="URACIL-DNA GLYCOSYLASE"/>
    <property type="match status" value="1"/>
</dbReference>
<evidence type="ECO:0000256" key="8">
    <source>
        <dbReference type="HAMAP-Rule" id="MF_00148"/>
    </source>
</evidence>
<dbReference type="CDD" id="cd10027">
    <property type="entry name" value="UDG-F1-like"/>
    <property type="match status" value="1"/>
</dbReference>
<protein>
    <recommendedName>
        <fullName evidence="4 8">Uracil-DNA glycosylase</fullName>
        <shortName evidence="8">UDG</shortName>
        <ecNumber evidence="4 8">3.2.2.27</ecNumber>
    </recommendedName>
</protein>
<dbReference type="InterPro" id="IPR005122">
    <property type="entry name" value="Uracil-DNA_glycosylase-like"/>
</dbReference>
<dbReference type="RefSeq" id="WP_176240065.1">
    <property type="nucleotide sequence ID" value="NZ_AP024412.1"/>
</dbReference>
<dbReference type="FunFam" id="3.40.470.10:FF:000001">
    <property type="entry name" value="Uracil-DNA glycosylase"/>
    <property type="match status" value="1"/>
</dbReference>
<dbReference type="NCBIfam" id="NF003588">
    <property type="entry name" value="PRK05254.1-1"/>
    <property type="match status" value="1"/>
</dbReference>